<sequence>MAFEYFDPSFKFWGLKRRRPEVNYYNFIKFLGHLNIIKIRLNDRNHLAVVKGNIVETITIEQLSKLVLDKILNRLPESYDFKERQMAANVIVEKSQKLYHSNTLNYLECKELPIRRDSKNSCAINFSNGILHIFAKEVEFEKHRDVKSLILKSSIVDHEFSIEKERGDFRSFVWKVSGRTLNRYKALVCTLGYLAHRYKDPANPKIVILVDEIADEHNIANGGRGKSLLLRCLKYIRNCEEIAGKTFQSSARFAYQRVTIATNNILINDVTKYESLDNFYNVSSDDFVIERKFEKEEVIPYKYSPKIAITANNLLKQTEGFSSERRKHEIEISGYYGKHLNPKTDFGRTLFDEWDTEEWNRFYNFIAWSVSYYLKFGLVEAPKININQRKLLNQVGPELTEYLDELLRLGKTKLHKKDTYNEFIKGGYLNRRYIPNQGSFTRKIKKYFEYRELNYREVPSDTRQYFEVLTQGGATDSEPTSIKDIEVDYQLVKTKAKMSSILKIIKE</sequence>
<protein>
    <submittedName>
        <fullName evidence="1">Uncharacterized protein</fullName>
    </submittedName>
</protein>
<name>A0A2T0MFL1_9FLAO</name>
<evidence type="ECO:0000313" key="1">
    <source>
        <dbReference type="EMBL" id="PRX56368.1"/>
    </source>
</evidence>
<gene>
    <name evidence="1" type="ORF">CLV81_0364</name>
</gene>
<accession>A0A2T0MFL1</accession>
<reference evidence="1 2" key="1">
    <citation type="submission" date="2018-03" db="EMBL/GenBank/DDBJ databases">
        <title>Genomic Encyclopedia of Archaeal and Bacterial Type Strains, Phase II (KMG-II): from individual species to whole genera.</title>
        <authorList>
            <person name="Goeker M."/>
        </authorList>
    </citation>
    <scope>NUCLEOTIDE SEQUENCE [LARGE SCALE GENOMIC DNA]</scope>
    <source>
        <strain evidence="1 2">DSM 25027</strain>
    </source>
</reference>
<dbReference type="AlphaFoldDB" id="A0A2T0MFL1"/>
<keyword evidence="2" id="KW-1185">Reference proteome</keyword>
<organism evidence="1 2">
    <name type="scientific">Flagellimonas meridianipacifica</name>
    <dbReference type="NCBI Taxonomy" id="1080225"/>
    <lineage>
        <taxon>Bacteria</taxon>
        <taxon>Pseudomonadati</taxon>
        <taxon>Bacteroidota</taxon>
        <taxon>Flavobacteriia</taxon>
        <taxon>Flavobacteriales</taxon>
        <taxon>Flavobacteriaceae</taxon>
        <taxon>Flagellimonas</taxon>
    </lineage>
</organism>
<evidence type="ECO:0000313" key="2">
    <source>
        <dbReference type="Proteomes" id="UP000237640"/>
    </source>
</evidence>
<comment type="caution">
    <text evidence="1">The sequence shown here is derived from an EMBL/GenBank/DDBJ whole genome shotgun (WGS) entry which is preliminary data.</text>
</comment>
<dbReference type="Proteomes" id="UP000237640">
    <property type="component" value="Unassembled WGS sequence"/>
</dbReference>
<dbReference type="EMBL" id="PVYX01000001">
    <property type="protein sequence ID" value="PRX56368.1"/>
    <property type="molecule type" value="Genomic_DNA"/>
</dbReference>
<proteinExistence type="predicted"/>